<evidence type="ECO:0000313" key="4">
    <source>
        <dbReference type="Proteomes" id="UP000001557"/>
    </source>
</evidence>
<dbReference type="RefSeq" id="WP_011847829.1">
    <property type="nucleotide sequence ID" value="NC_009052.1"/>
</dbReference>
<name>A3D8U3_SHEB5</name>
<evidence type="ECO:0000259" key="2">
    <source>
        <dbReference type="PROSITE" id="PS50887"/>
    </source>
</evidence>
<dbReference type="InterPro" id="IPR029016">
    <property type="entry name" value="GAF-like_dom_sf"/>
</dbReference>
<dbReference type="AlphaFoldDB" id="A3D8U3"/>
<sequence length="650" mass="73435">MPYNFAINQSQKDRLFADIAIDTDKIVVPQIMVDNWQQTLDLLSELVDTPAALIMRVHQTDIEVFTSSRTQGNPYKKHDKDSLGHGLYCETVIKAGKELHIPNALKDKDWDKNPDIKLGMIAYCGLPLRWPDNSAFGTICMLDNKEHNYSQSFRSLLARFQNGIEANLVTLYQQAKLQLHNQELEQKVQQRTHELAELSSKLIKEIENRTSTETSLEYHKSYDPLTGLPNRINLINSLSTMLEEVNRKEKISVLYLGLRNFKSINDSYGYLIGDKILTILSQRLQHYADENTFIARIAGAEFVIIQAHKPSNNETNKLINKVLSCCNTPFGVADFVITIPSSMGIAQAPIDGIDAAILLQKAGAAMTISKADGSTHSFFNQDTQAALNLRYQLESHLVDALNKNELSLHYQPFINLKNQKVIGAEALLRWHNPILGNVTPDRFIALAERNGQIIDIGNFVLHTALAQAAKWCRELDQEFKIAINISPLQMRNPRFSEHIADLLTLYQLPPTALELEITEGMLMQDEHIAHNAIQKLQELGIRISLDDFGTGYSSLSYLQKYSFDTLKIDRCFINKLEENEQDRELTKAIIAIGKKLNLVVIAEGVETLEQDAFIRHEECDLGQGYLYGKPITAHEPPVSGLLSPLNNHYF</sequence>
<dbReference type="EMBL" id="CP000563">
    <property type="protein sequence ID" value="ABN63156.1"/>
    <property type="molecule type" value="Genomic_DNA"/>
</dbReference>
<dbReference type="InterPro" id="IPR052155">
    <property type="entry name" value="Biofilm_reg_signaling"/>
</dbReference>
<dbReference type="PANTHER" id="PTHR44757">
    <property type="entry name" value="DIGUANYLATE CYCLASE DGCP"/>
    <property type="match status" value="1"/>
</dbReference>
<dbReference type="SUPFAM" id="SSF55781">
    <property type="entry name" value="GAF domain-like"/>
    <property type="match status" value="1"/>
</dbReference>
<dbReference type="Gene3D" id="3.20.20.450">
    <property type="entry name" value="EAL domain"/>
    <property type="match status" value="1"/>
</dbReference>
<protein>
    <submittedName>
        <fullName evidence="3">Diguanylate cyclase/phosphodiesterase with GAF sensor</fullName>
    </submittedName>
</protein>
<dbReference type="STRING" id="325240.Sbal_3681"/>
<dbReference type="PROSITE" id="PS50887">
    <property type="entry name" value="GGDEF"/>
    <property type="match status" value="1"/>
</dbReference>
<evidence type="ECO:0000313" key="3">
    <source>
        <dbReference type="EMBL" id="ABN63156.1"/>
    </source>
</evidence>
<dbReference type="NCBIfam" id="TIGR00254">
    <property type="entry name" value="GGDEF"/>
    <property type="match status" value="1"/>
</dbReference>
<dbReference type="CDD" id="cd01949">
    <property type="entry name" value="GGDEF"/>
    <property type="match status" value="1"/>
</dbReference>
<evidence type="ECO:0000259" key="1">
    <source>
        <dbReference type="PROSITE" id="PS50883"/>
    </source>
</evidence>
<dbReference type="Proteomes" id="UP000001557">
    <property type="component" value="Chromosome"/>
</dbReference>
<dbReference type="Pfam" id="PF00563">
    <property type="entry name" value="EAL"/>
    <property type="match status" value="1"/>
</dbReference>
<accession>A3D8U3</accession>
<dbReference type="HOGENOM" id="CLU_000445_70_50_6"/>
<feature type="domain" description="GGDEF" evidence="2">
    <location>
        <begin position="249"/>
        <end position="382"/>
    </location>
</feature>
<dbReference type="InterPro" id="IPR029787">
    <property type="entry name" value="Nucleotide_cyclase"/>
</dbReference>
<dbReference type="Gene3D" id="3.30.70.270">
    <property type="match status" value="1"/>
</dbReference>
<dbReference type="InterPro" id="IPR003018">
    <property type="entry name" value="GAF"/>
</dbReference>
<dbReference type="SMART" id="SM00052">
    <property type="entry name" value="EAL"/>
    <property type="match status" value="1"/>
</dbReference>
<proteinExistence type="predicted"/>
<dbReference type="Pfam" id="PF13185">
    <property type="entry name" value="GAF_2"/>
    <property type="match status" value="1"/>
</dbReference>
<organism evidence="3 4">
    <name type="scientific">Shewanella baltica (strain OS155 / ATCC BAA-1091)</name>
    <dbReference type="NCBI Taxonomy" id="325240"/>
    <lineage>
        <taxon>Bacteria</taxon>
        <taxon>Pseudomonadati</taxon>
        <taxon>Pseudomonadota</taxon>
        <taxon>Gammaproteobacteria</taxon>
        <taxon>Alteromonadales</taxon>
        <taxon>Shewanellaceae</taxon>
        <taxon>Shewanella</taxon>
    </lineage>
</organism>
<dbReference type="OrthoDB" id="9804951at2"/>
<reference evidence="3 4" key="1">
    <citation type="submission" date="2007-02" db="EMBL/GenBank/DDBJ databases">
        <title>Complete sequence of chromosome of Shewanella baltica OS155.</title>
        <authorList>
            <consortium name="US DOE Joint Genome Institute"/>
            <person name="Copeland A."/>
            <person name="Lucas S."/>
            <person name="Lapidus A."/>
            <person name="Barry K."/>
            <person name="Detter J.C."/>
            <person name="Glavina del Rio T."/>
            <person name="Hammon N."/>
            <person name="Israni S."/>
            <person name="Dalin E."/>
            <person name="Tice H."/>
            <person name="Pitluck S."/>
            <person name="Sims D.R."/>
            <person name="Brettin T."/>
            <person name="Bruce D."/>
            <person name="Han C."/>
            <person name="Tapia R."/>
            <person name="Brainard J."/>
            <person name="Schmutz J."/>
            <person name="Larimer F."/>
            <person name="Land M."/>
            <person name="Hauser L."/>
            <person name="Kyrpides N."/>
            <person name="Mikhailova N."/>
            <person name="Brettar I."/>
            <person name="Klappenbach J."/>
            <person name="Konstantinidis K."/>
            <person name="Rodrigues J."/>
            <person name="Tiedje J."/>
            <person name="Richardson P."/>
        </authorList>
    </citation>
    <scope>NUCLEOTIDE SEQUENCE [LARGE SCALE GENOMIC DNA]</scope>
    <source>
        <strain evidence="4">OS155 / ATCC BAA-1091</strain>
    </source>
</reference>
<dbReference type="CDD" id="cd01948">
    <property type="entry name" value="EAL"/>
    <property type="match status" value="1"/>
</dbReference>
<dbReference type="Gene3D" id="3.30.450.40">
    <property type="match status" value="1"/>
</dbReference>
<feature type="domain" description="EAL" evidence="1">
    <location>
        <begin position="390"/>
        <end position="644"/>
    </location>
</feature>
<dbReference type="SMART" id="SM00065">
    <property type="entry name" value="GAF"/>
    <property type="match status" value="1"/>
</dbReference>
<dbReference type="InterPro" id="IPR000160">
    <property type="entry name" value="GGDEF_dom"/>
</dbReference>
<dbReference type="SUPFAM" id="SSF55073">
    <property type="entry name" value="Nucleotide cyclase"/>
    <property type="match status" value="1"/>
</dbReference>
<dbReference type="InterPro" id="IPR035919">
    <property type="entry name" value="EAL_sf"/>
</dbReference>
<dbReference type="Pfam" id="PF00990">
    <property type="entry name" value="GGDEF"/>
    <property type="match status" value="1"/>
</dbReference>
<dbReference type="PANTHER" id="PTHR44757:SF2">
    <property type="entry name" value="BIOFILM ARCHITECTURE MAINTENANCE PROTEIN MBAA"/>
    <property type="match status" value="1"/>
</dbReference>
<dbReference type="InterPro" id="IPR001633">
    <property type="entry name" value="EAL_dom"/>
</dbReference>
<gene>
    <name evidence="3" type="ordered locus">Sbal_3681</name>
</gene>
<keyword evidence="4" id="KW-1185">Reference proteome</keyword>
<dbReference type="PROSITE" id="PS50883">
    <property type="entry name" value="EAL"/>
    <property type="match status" value="1"/>
</dbReference>
<dbReference type="SUPFAM" id="SSF141868">
    <property type="entry name" value="EAL domain-like"/>
    <property type="match status" value="1"/>
</dbReference>
<dbReference type="SMART" id="SM00267">
    <property type="entry name" value="GGDEF"/>
    <property type="match status" value="1"/>
</dbReference>
<dbReference type="KEGG" id="sbl:Sbal_3681"/>
<dbReference type="InterPro" id="IPR043128">
    <property type="entry name" value="Rev_trsase/Diguanyl_cyclase"/>
</dbReference>